<protein>
    <submittedName>
        <fullName evidence="4">CapA family protein</fullName>
    </submittedName>
</protein>
<comment type="similarity">
    <text evidence="1">Belongs to the CapA family.</text>
</comment>
<evidence type="ECO:0000256" key="2">
    <source>
        <dbReference type="SAM" id="SignalP"/>
    </source>
</evidence>
<evidence type="ECO:0000256" key="1">
    <source>
        <dbReference type="ARBA" id="ARBA00005662"/>
    </source>
</evidence>
<gene>
    <name evidence="4" type="ORF">HCT48_07850</name>
</gene>
<feature type="signal peptide" evidence="2">
    <location>
        <begin position="1"/>
        <end position="18"/>
    </location>
</feature>
<dbReference type="Pfam" id="PF09587">
    <property type="entry name" value="PGA_cap"/>
    <property type="match status" value="1"/>
</dbReference>
<sequence>MQKRVMLLWFLLSQLTFADELKLLFAGDIMAHDVNIVMRDYHLIYKEIKPYLDTHHLNFANFESVLSDTILPQGYPRFSVRSAYAQAAIDAGFNVFSLANNHTADHFHKGIYDSINSWKNLKMKYPWIQYSGLKKAEDAIDFEIIHVKGLRVGYVAITEFLNWQEHQDVGHELVNVLNFRRRAEVDRLITQVKALKNQVDMLIVSYHGGVEYVRSIEEDKFLFFKELVDAGVDIVWAHHPHVIQPWVMYNEGIIINSNGNLISGQTWAIQSHQAESDLAYRGDSLLYSVKVNILDDGLDIKMEHIYAVSNYRKANTGMVIIDLSKLKEYDFLSPAWLAYYERRRILMKPFMDGVIRA</sequence>
<accession>A0A968KWC9</accession>
<proteinExistence type="inferred from homology"/>
<reference evidence="4" key="1">
    <citation type="submission" date="2020-03" db="EMBL/GenBank/DDBJ databases">
        <title>Spirochaetal bacteria isolated from arthropods constitute a novel genus Entomospira genus novum within the order Spirochaetales.</title>
        <authorList>
            <person name="Grana-Miraglia L."/>
            <person name="Sikutova S."/>
            <person name="Fingerle V."/>
            <person name="Sing A."/>
            <person name="Castillo-Ramirez S."/>
            <person name="Margos G."/>
            <person name="Rudolf I."/>
        </authorList>
    </citation>
    <scope>NUCLEOTIDE SEQUENCE</scope>
    <source>
        <strain evidence="4">BR149</strain>
    </source>
</reference>
<dbReference type="PANTHER" id="PTHR33393">
    <property type="entry name" value="POLYGLUTAMINE SYNTHESIS ACCESSORY PROTEIN RV0574C-RELATED"/>
    <property type="match status" value="1"/>
</dbReference>
<dbReference type="InterPro" id="IPR019079">
    <property type="entry name" value="Capsule_synth_CapA"/>
</dbReference>
<dbReference type="PANTHER" id="PTHR33393:SF12">
    <property type="entry name" value="CAPSULE BIOSYNTHESIS PROTEIN CAPA"/>
    <property type="match status" value="1"/>
</dbReference>
<dbReference type="Gene3D" id="3.60.21.10">
    <property type="match status" value="1"/>
</dbReference>
<evidence type="ECO:0000313" key="4">
    <source>
        <dbReference type="EMBL" id="NIZ70118.1"/>
    </source>
</evidence>
<dbReference type="SUPFAM" id="SSF56300">
    <property type="entry name" value="Metallo-dependent phosphatases"/>
    <property type="match status" value="1"/>
</dbReference>
<evidence type="ECO:0000313" key="5">
    <source>
        <dbReference type="Proteomes" id="UP000778951"/>
    </source>
</evidence>
<dbReference type="InterPro" id="IPR029052">
    <property type="entry name" value="Metallo-depent_PP-like"/>
</dbReference>
<organism evidence="4 5">
    <name type="scientific">Entomospira culicis</name>
    <dbReference type="NCBI Taxonomy" id="2719989"/>
    <lineage>
        <taxon>Bacteria</taxon>
        <taxon>Pseudomonadati</taxon>
        <taxon>Spirochaetota</taxon>
        <taxon>Spirochaetia</taxon>
        <taxon>Spirochaetales</taxon>
        <taxon>Spirochaetaceae</taxon>
        <taxon>Entomospira</taxon>
    </lineage>
</organism>
<dbReference type="InterPro" id="IPR052169">
    <property type="entry name" value="CW_Biosynth-Accessory"/>
</dbReference>
<keyword evidence="2" id="KW-0732">Signal</keyword>
<dbReference type="EMBL" id="JAATLM010000002">
    <property type="protein sequence ID" value="NIZ70118.1"/>
    <property type="molecule type" value="Genomic_DNA"/>
</dbReference>
<feature type="chain" id="PRO_5037730985" evidence="2">
    <location>
        <begin position="19"/>
        <end position="357"/>
    </location>
</feature>
<dbReference type="AlphaFoldDB" id="A0A968KWC9"/>
<dbReference type="SMART" id="SM00854">
    <property type="entry name" value="PGA_cap"/>
    <property type="match status" value="1"/>
</dbReference>
<keyword evidence="5" id="KW-1185">Reference proteome</keyword>
<dbReference type="RefSeq" id="WP_167696363.1">
    <property type="nucleotide sequence ID" value="NZ_CP118182.1"/>
</dbReference>
<name>A0A968KWC9_9SPIO</name>
<dbReference type="Proteomes" id="UP000778951">
    <property type="component" value="Unassembled WGS sequence"/>
</dbReference>
<feature type="domain" description="Capsule synthesis protein CapA" evidence="3">
    <location>
        <begin position="22"/>
        <end position="265"/>
    </location>
</feature>
<comment type="caution">
    <text evidence="4">The sequence shown here is derived from an EMBL/GenBank/DDBJ whole genome shotgun (WGS) entry which is preliminary data.</text>
</comment>
<evidence type="ECO:0000259" key="3">
    <source>
        <dbReference type="SMART" id="SM00854"/>
    </source>
</evidence>